<sequence length="93" mass="10144">MQRPPPERLASRQVDKKTGGGPAFSHKVVREGARALADGRNAQRLAAHILGSDDTAHTSASTLSHLLTAVGLQSQHNQKTQLRNRARRQRCSN</sequence>
<feature type="compositionally biased region" description="Basic residues" evidence="1">
    <location>
        <begin position="82"/>
        <end position="93"/>
    </location>
</feature>
<gene>
    <name evidence="2" type="ORF">THICB1_110195</name>
</gene>
<dbReference type="Proteomes" id="UP000078599">
    <property type="component" value="Unassembled WGS sequence"/>
</dbReference>
<reference evidence="2 3" key="1">
    <citation type="submission" date="2015-03" db="EMBL/GenBank/DDBJ databases">
        <authorList>
            <person name="Regsiter A."/>
            <person name="william w."/>
        </authorList>
    </citation>
    <scope>NUCLEOTIDE SEQUENCE [LARGE SCALE GENOMIC DNA]</scope>
    <source>
        <strain evidence="2 3">CB1</strain>
    </source>
</reference>
<evidence type="ECO:0000256" key="1">
    <source>
        <dbReference type="SAM" id="MobiDB-lite"/>
    </source>
</evidence>
<organism evidence="2 3">
    <name type="scientific">Thiomonas arsenitoxydans (strain DSM 22701 / CIP 110005 / 3As)</name>
    <dbReference type="NCBI Taxonomy" id="426114"/>
    <lineage>
        <taxon>Bacteria</taxon>
        <taxon>Pseudomonadati</taxon>
        <taxon>Pseudomonadota</taxon>
        <taxon>Betaproteobacteria</taxon>
        <taxon>Burkholderiales</taxon>
        <taxon>Thiomonas</taxon>
    </lineage>
</organism>
<evidence type="ECO:0008006" key="4">
    <source>
        <dbReference type="Google" id="ProtNLM"/>
    </source>
</evidence>
<evidence type="ECO:0000313" key="2">
    <source>
        <dbReference type="EMBL" id="CQR27767.1"/>
    </source>
</evidence>
<feature type="compositionally biased region" description="Basic and acidic residues" evidence="1">
    <location>
        <begin position="1"/>
        <end position="18"/>
    </location>
</feature>
<feature type="region of interest" description="Disordered" evidence="1">
    <location>
        <begin position="1"/>
        <end position="24"/>
    </location>
</feature>
<dbReference type="EMBL" id="CTRI01000003">
    <property type="protein sequence ID" value="CQR27767.1"/>
    <property type="molecule type" value="Genomic_DNA"/>
</dbReference>
<proteinExistence type="predicted"/>
<protein>
    <recommendedName>
        <fullName evidence="4">Transposase</fullName>
    </recommendedName>
</protein>
<name>A0ABM9T1I7_THIA3</name>
<comment type="caution">
    <text evidence="2">The sequence shown here is derived from an EMBL/GenBank/DDBJ whole genome shotgun (WGS) entry which is preliminary data.</text>
</comment>
<evidence type="ECO:0000313" key="3">
    <source>
        <dbReference type="Proteomes" id="UP000078599"/>
    </source>
</evidence>
<keyword evidence="3" id="KW-1185">Reference proteome</keyword>
<accession>A0ABM9T1I7</accession>
<feature type="region of interest" description="Disordered" evidence="1">
    <location>
        <begin position="73"/>
        <end position="93"/>
    </location>
</feature>